<keyword evidence="4" id="KW-1133">Transmembrane helix</keyword>
<dbReference type="RefSeq" id="WP_202337182.1">
    <property type="nucleotide sequence ID" value="NZ_CP068439.1"/>
</dbReference>
<dbReference type="Pfam" id="PF00535">
    <property type="entry name" value="Glycos_transf_2"/>
    <property type="match status" value="1"/>
</dbReference>
<protein>
    <submittedName>
        <fullName evidence="6">Glycosyltransferase</fullName>
    </submittedName>
</protein>
<organism evidence="6 7">
    <name type="scientific">Aequorivita iocasae</name>
    <dbReference type="NCBI Taxonomy" id="2803865"/>
    <lineage>
        <taxon>Bacteria</taxon>
        <taxon>Pseudomonadati</taxon>
        <taxon>Bacteroidota</taxon>
        <taxon>Flavobacteriia</taxon>
        <taxon>Flavobacteriales</taxon>
        <taxon>Flavobacteriaceae</taxon>
        <taxon>Aequorivita</taxon>
    </lineage>
</organism>
<dbReference type="Gene3D" id="3.90.550.10">
    <property type="entry name" value="Spore Coat Polysaccharide Biosynthesis Protein SpsA, Chain A"/>
    <property type="match status" value="1"/>
</dbReference>
<evidence type="ECO:0000256" key="1">
    <source>
        <dbReference type="ARBA" id="ARBA00006739"/>
    </source>
</evidence>
<feature type="transmembrane region" description="Helical" evidence="4">
    <location>
        <begin position="338"/>
        <end position="358"/>
    </location>
</feature>
<dbReference type="CDD" id="cd04192">
    <property type="entry name" value="GT_2_like_e"/>
    <property type="match status" value="1"/>
</dbReference>
<evidence type="ECO:0000256" key="4">
    <source>
        <dbReference type="SAM" id="Phobius"/>
    </source>
</evidence>
<evidence type="ECO:0000313" key="6">
    <source>
        <dbReference type="EMBL" id="QQX77281.1"/>
    </source>
</evidence>
<comment type="similarity">
    <text evidence="1">Belongs to the glycosyltransferase 2 family.</text>
</comment>
<dbReference type="InterPro" id="IPR029044">
    <property type="entry name" value="Nucleotide-diphossugar_trans"/>
</dbReference>
<keyword evidence="4" id="KW-0812">Transmembrane</keyword>
<keyword evidence="2" id="KW-0328">Glycosyltransferase</keyword>
<dbReference type="InterPro" id="IPR001173">
    <property type="entry name" value="Glyco_trans_2-like"/>
</dbReference>
<dbReference type="EMBL" id="CP068439">
    <property type="protein sequence ID" value="QQX77281.1"/>
    <property type="molecule type" value="Genomic_DNA"/>
</dbReference>
<feature type="transmembrane region" description="Helical" evidence="4">
    <location>
        <begin position="308"/>
        <end position="326"/>
    </location>
</feature>
<reference evidence="6 7" key="1">
    <citation type="submission" date="2021-01" db="EMBL/GenBank/DDBJ databases">
        <title>Aequorivita sp. strain KX20305, a bacterium isolated from the sediment collected at a cold seep field in South China Sea.</title>
        <authorList>
            <person name="Zhang H."/>
            <person name="Li C."/>
        </authorList>
    </citation>
    <scope>NUCLEOTIDE SEQUENCE [LARGE SCALE GENOMIC DNA]</scope>
    <source>
        <strain evidence="6 7">KX20305</strain>
    </source>
</reference>
<evidence type="ECO:0000256" key="3">
    <source>
        <dbReference type="ARBA" id="ARBA00022679"/>
    </source>
</evidence>
<dbReference type="PANTHER" id="PTHR43630">
    <property type="entry name" value="POLY-BETA-1,6-N-ACETYL-D-GLUCOSAMINE SYNTHASE"/>
    <property type="match status" value="1"/>
</dbReference>
<accession>A0ABX7DUG9</accession>
<dbReference type="PANTHER" id="PTHR43630:SF1">
    <property type="entry name" value="POLY-BETA-1,6-N-ACETYL-D-GLUCOSAMINE SYNTHASE"/>
    <property type="match status" value="1"/>
</dbReference>
<evidence type="ECO:0000313" key="7">
    <source>
        <dbReference type="Proteomes" id="UP000629420"/>
    </source>
</evidence>
<keyword evidence="7" id="KW-1185">Reference proteome</keyword>
<name>A0ABX7DUG9_9FLAO</name>
<dbReference type="Proteomes" id="UP000629420">
    <property type="component" value="Chromosome"/>
</dbReference>
<keyword evidence="4" id="KW-0472">Membrane</keyword>
<proteinExistence type="inferred from homology"/>
<feature type="transmembrane region" description="Helical" evidence="4">
    <location>
        <begin position="6"/>
        <end position="23"/>
    </location>
</feature>
<feature type="transmembrane region" description="Helical" evidence="4">
    <location>
        <begin position="281"/>
        <end position="302"/>
    </location>
</feature>
<gene>
    <name evidence="6" type="ORF">JK629_03145</name>
</gene>
<sequence>MIWAILILFAAYLIAMAIVVYGFKKVSLFKAEEIAAKSHFSIVIPFRNEAENLPVLLKTVENLNYPSKMFEVIFVNDASEDNSEAIISEAIEKSKFSTKILQNKRFSNSPKKDAISEAIKNSNFEWIVTTDADCELPKNWLKTLDAFIQKNNPMMVCGPVIYKSNGNFIESFQQRDGFSLQAVTIGSFGMRRPLLCNGANLAYKKDVFFEINGFSGNDHIASGDDIFLLEKMKKRFPRQVQFLKSKEVIVSTKPQQTWKNVLNQRIRWASKTSKQKSTTSLLLGGLVFLVNISVLAIPLLMVFHSENALLYASLLFIKIITDYIIVRQAAIFFGRKIMFWKFLWLPFVYASIVVYVVFGSFGGNYSWKGRTFEKQ</sequence>
<evidence type="ECO:0000259" key="5">
    <source>
        <dbReference type="Pfam" id="PF00535"/>
    </source>
</evidence>
<feature type="domain" description="Glycosyltransferase 2-like" evidence="5">
    <location>
        <begin position="41"/>
        <end position="175"/>
    </location>
</feature>
<evidence type="ECO:0000256" key="2">
    <source>
        <dbReference type="ARBA" id="ARBA00022676"/>
    </source>
</evidence>
<keyword evidence="3" id="KW-0808">Transferase</keyword>
<dbReference type="SUPFAM" id="SSF53448">
    <property type="entry name" value="Nucleotide-diphospho-sugar transferases"/>
    <property type="match status" value="1"/>
</dbReference>